<keyword evidence="2" id="KW-0143">Chaperone</keyword>
<dbReference type="EMBL" id="QGKY02002305">
    <property type="protein sequence ID" value="KAF2534058.1"/>
    <property type="molecule type" value="Genomic_DNA"/>
</dbReference>
<comment type="caution">
    <text evidence="4">The sequence shown here is derived from an EMBL/GenBank/DDBJ whole genome shotgun (WGS) entry which is preliminary data.</text>
</comment>
<comment type="similarity">
    <text evidence="1">Belongs to the heat shock protein 90 family.</text>
</comment>
<organism evidence="4">
    <name type="scientific">Brassica cretica</name>
    <name type="common">Mustard</name>
    <dbReference type="NCBI Taxonomy" id="69181"/>
    <lineage>
        <taxon>Eukaryota</taxon>
        <taxon>Viridiplantae</taxon>
        <taxon>Streptophyta</taxon>
        <taxon>Embryophyta</taxon>
        <taxon>Tracheophyta</taxon>
        <taxon>Spermatophyta</taxon>
        <taxon>Magnoliopsida</taxon>
        <taxon>eudicotyledons</taxon>
        <taxon>Gunneridae</taxon>
        <taxon>Pentapetalae</taxon>
        <taxon>rosids</taxon>
        <taxon>malvids</taxon>
        <taxon>Brassicales</taxon>
        <taxon>Brassicaceae</taxon>
        <taxon>Brassiceae</taxon>
        <taxon>Brassica</taxon>
    </lineage>
</organism>
<dbReference type="GO" id="GO:0005524">
    <property type="term" value="F:ATP binding"/>
    <property type="evidence" value="ECO:0007669"/>
    <property type="project" value="InterPro"/>
</dbReference>
<dbReference type="InterPro" id="IPR037196">
    <property type="entry name" value="HSP90_C"/>
</dbReference>
<reference evidence="4" key="1">
    <citation type="submission" date="2019-12" db="EMBL/GenBank/DDBJ databases">
        <title>Genome sequencing and annotation of Brassica cretica.</title>
        <authorList>
            <person name="Studholme D.J."/>
            <person name="Sarris P.F."/>
        </authorList>
    </citation>
    <scope>NUCLEOTIDE SEQUENCE</scope>
    <source>
        <strain evidence="4">PFS-102/07</strain>
        <tissue evidence="4">Leaf</tissue>
    </source>
</reference>
<evidence type="ECO:0000256" key="2">
    <source>
        <dbReference type="ARBA" id="ARBA00023186"/>
    </source>
</evidence>
<dbReference type="GO" id="GO:0016887">
    <property type="term" value="F:ATP hydrolysis activity"/>
    <property type="evidence" value="ECO:0007669"/>
    <property type="project" value="InterPro"/>
</dbReference>
<dbReference type="GO" id="GO:0140662">
    <property type="term" value="F:ATP-dependent protein folding chaperone"/>
    <property type="evidence" value="ECO:0007669"/>
    <property type="project" value="InterPro"/>
</dbReference>
<evidence type="ECO:0000256" key="1">
    <source>
        <dbReference type="ARBA" id="ARBA00008239"/>
    </source>
</evidence>
<name>A0A8S9FPV3_BRACR</name>
<dbReference type="AlphaFoldDB" id="A0A8S9FPV3"/>
<evidence type="ECO:0000256" key="3">
    <source>
        <dbReference type="SAM" id="MobiDB-lite"/>
    </source>
</evidence>
<dbReference type="Pfam" id="PF00183">
    <property type="entry name" value="HSP90"/>
    <property type="match status" value="1"/>
</dbReference>
<dbReference type="InterPro" id="IPR001404">
    <property type="entry name" value="Hsp90_fam"/>
</dbReference>
<feature type="compositionally biased region" description="Acidic residues" evidence="3">
    <location>
        <begin position="38"/>
        <end position="54"/>
    </location>
</feature>
<evidence type="ECO:0000313" key="4">
    <source>
        <dbReference type="EMBL" id="KAF2534058.1"/>
    </source>
</evidence>
<dbReference type="Gene3D" id="1.20.120.790">
    <property type="entry name" value="Heat shock protein 90, C-terminal domain"/>
    <property type="match status" value="1"/>
</dbReference>
<protein>
    <submittedName>
        <fullName evidence="4">Uncharacterized protein</fullName>
    </submittedName>
</protein>
<accession>A0A8S9FPV3</accession>
<dbReference type="GO" id="GO:0051082">
    <property type="term" value="F:unfolded protein binding"/>
    <property type="evidence" value="ECO:0007669"/>
    <property type="project" value="InterPro"/>
</dbReference>
<gene>
    <name evidence="4" type="ORF">F2Q70_00033013</name>
</gene>
<proteinExistence type="inferred from homology"/>
<feature type="region of interest" description="Disordered" evidence="3">
    <location>
        <begin position="31"/>
        <end position="84"/>
    </location>
</feature>
<sequence>MYQTALIESGFVLNDPKDFAGRIYNSVKSSLKISPDAVAEEEVEAEETETSEDATEAKSDDLPGGGLNIEAEQVEDETPTKDEL</sequence>